<gene>
    <name evidence="2" type="ORF">IHE29_04065</name>
</gene>
<dbReference type="Proteomes" id="UP001493153">
    <property type="component" value="Chromosome"/>
</dbReference>
<accession>A0ABZ2PTT6</accession>
<feature type="region of interest" description="Disordered" evidence="1">
    <location>
        <begin position="29"/>
        <end position="58"/>
    </location>
</feature>
<evidence type="ECO:0000256" key="1">
    <source>
        <dbReference type="SAM" id="MobiDB-lite"/>
    </source>
</evidence>
<proteinExistence type="predicted"/>
<dbReference type="RefSeq" id="WP_338862553.1">
    <property type="nucleotide sequence ID" value="NZ_CP062174.1"/>
</dbReference>
<dbReference type="EMBL" id="CP062176">
    <property type="protein sequence ID" value="WXK38500.1"/>
    <property type="molecule type" value="Genomic_DNA"/>
</dbReference>
<reference evidence="2 3" key="1">
    <citation type="submission" date="2020-09" db="EMBL/GenBank/DDBJ databases">
        <title>Genome sequences of Mycetohabitans spp.</title>
        <authorList>
            <person name="Carter M.E."/>
            <person name="Carpenter S.C.D."/>
            <person name="Bogdanove A.J."/>
        </authorList>
    </citation>
    <scope>NUCLEOTIDE SEQUENCE [LARGE SCALE GENOMIC DNA]</scope>
    <source>
        <strain evidence="2 3">B12</strain>
    </source>
</reference>
<evidence type="ECO:0000313" key="3">
    <source>
        <dbReference type="Proteomes" id="UP001493153"/>
    </source>
</evidence>
<name>A0ABZ2PTT6_9BURK</name>
<protein>
    <submittedName>
        <fullName evidence="2">Uncharacterized protein</fullName>
    </submittedName>
</protein>
<sequence>MQIAALLNPGALRLGLLLCVNVRLEKRSGLEGGADDDPRAHAPTGGVCHASRPTPRHR</sequence>
<evidence type="ECO:0000313" key="2">
    <source>
        <dbReference type="EMBL" id="WXK38500.1"/>
    </source>
</evidence>
<organism evidence="2 3">
    <name type="scientific">Mycetohabitans rhizoxinica</name>
    <dbReference type="NCBI Taxonomy" id="412963"/>
    <lineage>
        <taxon>Bacteria</taxon>
        <taxon>Pseudomonadati</taxon>
        <taxon>Pseudomonadota</taxon>
        <taxon>Betaproteobacteria</taxon>
        <taxon>Burkholderiales</taxon>
        <taxon>Burkholderiaceae</taxon>
        <taxon>Mycetohabitans</taxon>
    </lineage>
</organism>
<keyword evidence="3" id="KW-1185">Reference proteome</keyword>